<dbReference type="InterPro" id="IPR015943">
    <property type="entry name" value="WD40/YVTN_repeat-like_dom_sf"/>
</dbReference>
<dbReference type="FunFam" id="3.30.565.10:FF:000010">
    <property type="entry name" value="Sensor histidine kinase RcsC"/>
    <property type="match status" value="1"/>
</dbReference>
<dbReference type="InterPro" id="IPR036641">
    <property type="entry name" value="HPT_dom_sf"/>
</dbReference>
<dbReference type="Pfam" id="PF07494">
    <property type="entry name" value="Reg_prop"/>
    <property type="match status" value="5"/>
</dbReference>
<dbReference type="CDD" id="cd00082">
    <property type="entry name" value="HisKA"/>
    <property type="match status" value="1"/>
</dbReference>
<keyword evidence="8" id="KW-0547">Nucleotide-binding</keyword>
<protein>
    <recommendedName>
        <fullName evidence="15">Sensory/regulatory protein RpfC</fullName>
        <ecNumber evidence="3">2.7.13.3</ecNumber>
    </recommendedName>
</protein>
<evidence type="ECO:0000256" key="13">
    <source>
        <dbReference type="ARBA" id="ARBA00023136"/>
    </source>
</evidence>
<keyword evidence="12" id="KW-0902">Two-component regulatory system</keyword>
<dbReference type="Pfam" id="PF00512">
    <property type="entry name" value="HisKA"/>
    <property type="match status" value="1"/>
</dbReference>
<dbReference type="Gene3D" id="3.30.565.10">
    <property type="entry name" value="Histidine kinase-like ATPase, C-terminal domain"/>
    <property type="match status" value="1"/>
</dbReference>
<dbReference type="SUPFAM" id="SSF47384">
    <property type="entry name" value="Homodimeric domain of signal transducing histidine kinase"/>
    <property type="match status" value="1"/>
</dbReference>
<dbReference type="SUPFAM" id="SSF63829">
    <property type="entry name" value="Calcium-dependent phosphotriesterase"/>
    <property type="match status" value="3"/>
</dbReference>
<evidence type="ECO:0000256" key="7">
    <source>
        <dbReference type="ARBA" id="ARBA00022692"/>
    </source>
</evidence>
<dbReference type="InterPro" id="IPR036097">
    <property type="entry name" value="HisK_dim/P_sf"/>
</dbReference>
<dbReference type="PROSITE" id="PS50109">
    <property type="entry name" value="HIS_KIN"/>
    <property type="match status" value="1"/>
</dbReference>
<evidence type="ECO:0000256" key="12">
    <source>
        <dbReference type="ARBA" id="ARBA00023012"/>
    </source>
</evidence>
<dbReference type="CDD" id="cd17546">
    <property type="entry name" value="REC_hyHK_CKI1_RcsC-like"/>
    <property type="match status" value="1"/>
</dbReference>
<keyword evidence="9" id="KW-0418">Kinase</keyword>
<evidence type="ECO:0000256" key="18">
    <source>
        <dbReference type="SAM" id="SignalP"/>
    </source>
</evidence>
<dbReference type="GO" id="GO:0005524">
    <property type="term" value="F:ATP binding"/>
    <property type="evidence" value="ECO:0007669"/>
    <property type="project" value="UniProtKB-KW"/>
</dbReference>
<dbReference type="InterPro" id="IPR036890">
    <property type="entry name" value="HATPase_C_sf"/>
</dbReference>
<evidence type="ECO:0000256" key="4">
    <source>
        <dbReference type="ARBA" id="ARBA00022475"/>
    </source>
</evidence>
<evidence type="ECO:0000256" key="3">
    <source>
        <dbReference type="ARBA" id="ARBA00012438"/>
    </source>
</evidence>
<comment type="subcellular location">
    <subcellularLocation>
        <location evidence="2">Cell membrane</location>
        <topology evidence="2">Multi-pass membrane protein</topology>
    </subcellularLocation>
</comment>
<dbReference type="GO" id="GO:0005886">
    <property type="term" value="C:plasma membrane"/>
    <property type="evidence" value="ECO:0007669"/>
    <property type="project" value="UniProtKB-SubCell"/>
</dbReference>
<feature type="chain" id="PRO_5014944148" description="Sensory/regulatory protein RpfC" evidence="18">
    <location>
        <begin position="22"/>
        <end position="1483"/>
    </location>
</feature>
<comment type="catalytic activity">
    <reaction evidence="1">
        <text>ATP + protein L-histidine = ADP + protein N-phospho-L-histidine.</text>
        <dbReference type="EC" id="2.7.13.3"/>
    </reaction>
</comment>
<dbReference type="PRINTS" id="PR00344">
    <property type="entry name" value="BCTRLSENSOR"/>
</dbReference>
<keyword evidence="5 17" id="KW-0597">Phosphoprotein</keyword>
<dbReference type="FunFam" id="1.10.287.130:FF:000002">
    <property type="entry name" value="Two-component osmosensing histidine kinase"/>
    <property type="match status" value="1"/>
</dbReference>
<feature type="modified residue" description="Phosphohistidine" evidence="16">
    <location>
        <position position="1423"/>
    </location>
</feature>
<dbReference type="InterPro" id="IPR011123">
    <property type="entry name" value="Y_Y_Y"/>
</dbReference>
<evidence type="ECO:0000256" key="10">
    <source>
        <dbReference type="ARBA" id="ARBA00022840"/>
    </source>
</evidence>
<evidence type="ECO:0000256" key="11">
    <source>
        <dbReference type="ARBA" id="ARBA00022989"/>
    </source>
</evidence>
<dbReference type="Gene3D" id="2.60.40.10">
    <property type="entry name" value="Immunoglobulins"/>
    <property type="match status" value="1"/>
</dbReference>
<dbReference type="InterPro" id="IPR011006">
    <property type="entry name" value="CheY-like_superfamily"/>
</dbReference>
<evidence type="ECO:0000313" key="23">
    <source>
        <dbReference type="Proteomes" id="UP000235005"/>
    </source>
</evidence>
<dbReference type="PANTHER" id="PTHR45339">
    <property type="entry name" value="HYBRID SIGNAL TRANSDUCTION HISTIDINE KINASE J"/>
    <property type="match status" value="1"/>
</dbReference>
<keyword evidence="10" id="KW-0067">ATP-binding</keyword>
<dbReference type="SUPFAM" id="SSF52172">
    <property type="entry name" value="CheY-like"/>
    <property type="match status" value="1"/>
</dbReference>
<name>A0A2N5X7I9_9GAMM</name>
<feature type="domain" description="Response regulatory" evidence="20">
    <location>
        <begin position="1220"/>
        <end position="1339"/>
    </location>
</feature>
<dbReference type="InterPro" id="IPR013783">
    <property type="entry name" value="Ig-like_fold"/>
</dbReference>
<feature type="domain" description="HPt" evidence="21">
    <location>
        <begin position="1384"/>
        <end position="1480"/>
    </location>
</feature>
<evidence type="ECO:0000256" key="17">
    <source>
        <dbReference type="PROSITE-ProRule" id="PRU00169"/>
    </source>
</evidence>
<comment type="subunit">
    <text evidence="14">At low DSF concentrations, interacts with RpfF.</text>
</comment>
<proteinExistence type="predicted"/>
<dbReference type="EC" id="2.7.13.3" evidence="3"/>
<dbReference type="SUPFAM" id="SSF55874">
    <property type="entry name" value="ATPase domain of HSP90 chaperone/DNA topoisomerase II/histidine kinase"/>
    <property type="match status" value="1"/>
</dbReference>
<dbReference type="PROSITE" id="PS50110">
    <property type="entry name" value="RESPONSE_REGULATORY"/>
    <property type="match status" value="1"/>
</dbReference>
<keyword evidence="6" id="KW-0808">Transferase</keyword>
<dbReference type="RefSeq" id="WP_101517351.1">
    <property type="nucleotide sequence ID" value="NZ_PKUS01000002.1"/>
</dbReference>
<dbReference type="Pfam" id="PF02518">
    <property type="entry name" value="HATPase_c"/>
    <property type="match status" value="1"/>
</dbReference>
<evidence type="ECO:0000256" key="9">
    <source>
        <dbReference type="ARBA" id="ARBA00022777"/>
    </source>
</evidence>
<dbReference type="InterPro" id="IPR004358">
    <property type="entry name" value="Sig_transdc_His_kin-like_C"/>
</dbReference>
<dbReference type="Gene3D" id="1.10.287.130">
    <property type="match status" value="1"/>
</dbReference>
<dbReference type="SMART" id="SM00388">
    <property type="entry name" value="HisKA"/>
    <property type="match status" value="1"/>
</dbReference>
<accession>A0A2N5X7I9</accession>
<dbReference type="SUPFAM" id="SSF47226">
    <property type="entry name" value="Histidine-containing phosphotransfer domain, HPT domain"/>
    <property type="match status" value="1"/>
</dbReference>
<keyword evidence="4" id="KW-1003">Cell membrane</keyword>
<reference evidence="22 23" key="1">
    <citation type="submission" date="2018-01" db="EMBL/GenBank/DDBJ databases">
        <title>The draft genome sequence of Halioglobus lutimaris HF004.</title>
        <authorList>
            <person name="Du Z.-J."/>
            <person name="Shi M.-J."/>
        </authorList>
    </citation>
    <scope>NUCLEOTIDE SEQUENCE [LARGE SCALE GENOMIC DNA]</scope>
    <source>
        <strain evidence="22 23">HF004</strain>
    </source>
</reference>
<organism evidence="22 23">
    <name type="scientific">Pseudohalioglobus lutimaris</name>
    <dbReference type="NCBI Taxonomy" id="1737061"/>
    <lineage>
        <taxon>Bacteria</taxon>
        <taxon>Pseudomonadati</taxon>
        <taxon>Pseudomonadota</taxon>
        <taxon>Gammaproteobacteria</taxon>
        <taxon>Cellvibrionales</taxon>
        <taxon>Halieaceae</taxon>
        <taxon>Pseudohalioglobus</taxon>
    </lineage>
</organism>
<dbReference type="PROSITE" id="PS50894">
    <property type="entry name" value="HPT"/>
    <property type="match status" value="1"/>
</dbReference>
<dbReference type="InterPro" id="IPR003594">
    <property type="entry name" value="HATPase_dom"/>
</dbReference>
<evidence type="ECO:0000256" key="16">
    <source>
        <dbReference type="PROSITE-ProRule" id="PRU00110"/>
    </source>
</evidence>
<keyword evidence="18" id="KW-0732">Signal</keyword>
<evidence type="ECO:0000256" key="6">
    <source>
        <dbReference type="ARBA" id="ARBA00022679"/>
    </source>
</evidence>
<evidence type="ECO:0000256" key="14">
    <source>
        <dbReference type="ARBA" id="ARBA00064003"/>
    </source>
</evidence>
<evidence type="ECO:0000256" key="5">
    <source>
        <dbReference type="ARBA" id="ARBA00022553"/>
    </source>
</evidence>
<evidence type="ECO:0000259" key="19">
    <source>
        <dbReference type="PROSITE" id="PS50109"/>
    </source>
</evidence>
<feature type="modified residue" description="4-aspartylphosphate" evidence="17">
    <location>
        <position position="1269"/>
    </location>
</feature>
<dbReference type="InterPro" id="IPR011110">
    <property type="entry name" value="Reg_prop"/>
</dbReference>
<dbReference type="InterPro" id="IPR003661">
    <property type="entry name" value="HisK_dim/P_dom"/>
</dbReference>
<keyword evidence="23" id="KW-1185">Reference proteome</keyword>
<dbReference type="Pfam" id="PF07495">
    <property type="entry name" value="Y_Y_Y"/>
    <property type="match status" value="1"/>
</dbReference>
<evidence type="ECO:0000256" key="2">
    <source>
        <dbReference type="ARBA" id="ARBA00004651"/>
    </source>
</evidence>
<dbReference type="GO" id="GO:0000155">
    <property type="term" value="F:phosphorelay sensor kinase activity"/>
    <property type="evidence" value="ECO:0007669"/>
    <property type="project" value="InterPro"/>
</dbReference>
<evidence type="ECO:0000256" key="8">
    <source>
        <dbReference type="ARBA" id="ARBA00022741"/>
    </source>
</evidence>
<dbReference type="Gene3D" id="1.20.120.160">
    <property type="entry name" value="HPT domain"/>
    <property type="match status" value="1"/>
</dbReference>
<evidence type="ECO:0000259" key="20">
    <source>
        <dbReference type="PROSITE" id="PS50110"/>
    </source>
</evidence>
<keyword evidence="13" id="KW-0472">Membrane</keyword>
<comment type="caution">
    <text evidence="22">The sequence shown here is derived from an EMBL/GenBank/DDBJ whole genome shotgun (WGS) entry which is preliminary data.</text>
</comment>
<dbReference type="Pfam" id="PF00072">
    <property type="entry name" value="Response_reg"/>
    <property type="match status" value="1"/>
</dbReference>
<evidence type="ECO:0000256" key="1">
    <source>
        <dbReference type="ARBA" id="ARBA00000085"/>
    </source>
</evidence>
<evidence type="ECO:0000259" key="21">
    <source>
        <dbReference type="PROSITE" id="PS50894"/>
    </source>
</evidence>
<dbReference type="EMBL" id="PKUS01000002">
    <property type="protein sequence ID" value="PLW70454.1"/>
    <property type="molecule type" value="Genomic_DNA"/>
</dbReference>
<keyword evidence="7" id="KW-0812">Transmembrane</keyword>
<gene>
    <name evidence="22" type="ORF">C0039_04450</name>
</gene>
<dbReference type="Proteomes" id="UP000235005">
    <property type="component" value="Unassembled WGS sequence"/>
</dbReference>
<dbReference type="Pfam" id="PF01627">
    <property type="entry name" value="Hpt"/>
    <property type="match status" value="1"/>
</dbReference>
<dbReference type="InterPro" id="IPR001789">
    <property type="entry name" value="Sig_transdc_resp-reg_receiver"/>
</dbReference>
<evidence type="ECO:0000256" key="15">
    <source>
        <dbReference type="ARBA" id="ARBA00068150"/>
    </source>
</evidence>
<dbReference type="SMART" id="SM00387">
    <property type="entry name" value="HATPase_c"/>
    <property type="match status" value="1"/>
</dbReference>
<sequence>MKKGSLSLIIALAIFSALSSAEPADDISVTFLHSPLSEELTQQSVLQTFQDSTGALWFVTQEGLGKYTGKYLKHYIHSPTDPGTISSNIATRIAEDSDGNLWVATAGGGLNRYDRRLENFEHFSADVNNRNSPLSNYITTLFYDSTGHLWLGYRNGFSIFDPANLEYRHYQSDTEDELQVGDIVEFSETADGTIWAITSNSGLVKIDIRTLEPSRVPIGIVDETGSKIRLKRLLASSMQLWIATAGHGVLLFDTETNEKEQFVHKVNDRSSLSSNNVASIYQDSDGHVWVGTHEGLNLLLESTRSFARYNTDSSGLPGDLILSIYQSREGVYWVGTHYGLSSGRHTQFSKFDITNSGLSNDSINTFSETKDGSLWVGTDDGLNRLRPGEEHFEWINQYTDPGISSNVVMSLLADNDHLWVGTFNAGLNLLDLSNNRVKTFRHSASDPRSIGDDGITSLLKTSTGEVLAGTYGGGLNLYDEASDSFISFKNDPLDPLSISNNNVLALHEDSLGYVWVGTESGLNKLDLKRRTFSRVTGPGIKTDTLKSIVWAIHEGLDGTLWLGSAGGGLTGWPIEDRKKLKVNFRQLSEFVTLPSSNIYGIQNDDRGNLWLSHNRGISRVDNKLESVVHYGARDGLQGLEFNMGASLRARDGILYFGGIRGYNTVDPRKAGGASAPPQVSIHSIKIMNEKIIFEEPYDRLDHIELGHEDKMFSVEVFAANYTEPESLQYAYKLEGINSEWVISTDSRVASFTTLPPGQYELKMAAATPDGSWNWEAISLPISVAPPPWLSGYAYALYASTAVAIIMIMIRRQRKETELAYLRQKELEQKVEERTSDLEIARQTAEKANKAKSEFLATMSHEIRTPMHGMIGMTELLLHTDLESEQRRFAEAAHSSGVSLLSIINDVLDFSKIEASKVEVENVSFDLLDLIDQVCYLQSEPAHRKEIELANITAPEIKFETIGDPNKIRQILMNLVSNSIKFTHQGAIVVKINLLEKDEEARNYKLALSVKDSGIGMDEDTQERVFDAFTQADASTTRQYGGTGLGLSISKKFIEMMGGTLSVESEVDKGTTITVELDLPIGETRLSTRAIKNGSAIVLSDSSLHSEMLTSHLTRAGFECEVSNDIGRARSNADLIVVNGAWLRTQPFIQEKMNQLKSKPGLIVDSLPSNSSNECPDHWRKIVSPLSLNELLENINETPGSKLVHIEKTKKREDSPKFHASVLVAEDVEVNQRIAREMLQMLGCEITIASDGLEAVGLFRKNKFDIVLMDCQMPRMDGFEATRAIRAYESQARKQRTPIIALTAGTSKHDADRCRSAGMDDFFSKPFGLTDIVSALEKNLPQRVAASPKDATSSDSSQEIIGDDAIIVINQSAISNIQEVESQTGNPLLPQIFLGYEEQFNTKLLELKDDISRKDSQASFKSAHAIKSMSANIGAERVKKIAEKMERFGRLGDVDSIYGMFSELELAKEEFSQEMQRVELKKYS</sequence>
<dbReference type="InterPro" id="IPR005467">
    <property type="entry name" value="His_kinase_dom"/>
</dbReference>
<feature type="signal peptide" evidence="18">
    <location>
        <begin position="1"/>
        <end position="21"/>
    </location>
</feature>
<dbReference type="CDD" id="cd16922">
    <property type="entry name" value="HATPase_EvgS-ArcB-TorS-like"/>
    <property type="match status" value="1"/>
</dbReference>
<dbReference type="Gene3D" id="3.40.50.2300">
    <property type="match status" value="1"/>
</dbReference>
<dbReference type="InterPro" id="IPR008207">
    <property type="entry name" value="Sig_transdc_His_kin_Hpt_dom"/>
</dbReference>
<dbReference type="Gene3D" id="2.130.10.10">
    <property type="entry name" value="YVTN repeat-like/Quinoprotein amine dehydrogenase"/>
    <property type="match status" value="2"/>
</dbReference>
<evidence type="ECO:0000313" key="22">
    <source>
        <dbReference type="EMBL" id="PLW70454.1"/>
    </source>
</evidence>
<dbReference type="SMART" id="SM00448">
    <property type="entry name" value="REC"/>
    <property type="match status" value="1"/>
</dbReference>
<feature type="domain" description="Histidine kinase" evidence="19">
    <location>
        <begin position="857"/>
        <end position="1080"/>
    </location>
</feature>
<dbReference type="PANTHER" id="PTHR45339:SF1">
    <property type="entry name" value="HYBRID SIGNAL TRANSDUCTION HISTIDINE KINASE J"/>
    <property type="match status" value="1"/>
</dbReference>
<keyword evidence="11" id="KW-1133">Transmembrane helix</keyword>